<dbReference type="RefSeq" id="WP_160096353.1">
    <property type="nucleotide sequence ID" value="NZ_FWXV01000001.1"/>
</dbReference>
<proteinExistence type="predicted"/>
<feature type="chain" id="PRO_5012303373" evidence="1">
    <location>
        <begin position="31"/>
        <end position="173"/>
    </location>
</feature>
<evidence type="ECO:0000256" key="1">
    <source>
        <dbReference type="SAM" id="SignalP"/>
    </source>
</evidence>
<keyword evidence="3" id="KW-1185">Reference proteome</keyword>
<dbReference type="Pfam" id="PF03995">
    <property type="entry name" value="Inhibitor_I36"/>
    <property type="match status" value="1"/>
</dbReference>
<protein>
    <submittedName>
        <fullName evidence="2">Uncharacterized protein</fullName>
    </submittedName>
</protein>
<organism evidence="2 3">
    <name type="scientific">Kibdelosporangium aridum</name>
    <dbReference type="NCBI Taxonomy" id="2030"/>
    <lineage>
        <taxon>Bacteria</taxon>
        <taxon>Bacillati</taxon>
        <taxon>Actinomycetota</taxon>
        <taxon>Actinomycetes</taxon>
        <taxon>Pseudonocardiales</taxon>
        <taxon>Pseudonocardiaceae</taxon>
        <taxon>Kibdelosporangium</taxon>
    </lineage>
</organism>
<gene>
    <name evidence="2" type="ORF">SAMN05661093_01194</name>
</gene>
<evidence type="ECO:0000313" key="2">
    <source>
        <dbReference type="EMBL" id="SMC65634.1"/>
    </source>
</evidence>
<name>A0A1W2AYE0_KIBAR</name>
<accession>A0A1W2AYE0</accession>
<keyword evidence="1" id="KW-0732">Signal</keyword>
<dbReference type="Proteomes" id="UP000192674">
    <property type="component" value="Unassembled WGS sequence"/>
</dbReference>
<reference evidence="2 3" key="1">
    <citation type="submission" date="2017-04" db="EMBL/GenBank/DDBJ databases">
        <authorList>
            <person name="Afonso C.L."/>
            <person name="Miller P.J."/>
            <person name="Scott M.A."/>
            <person name="Spackman E."/>
            <person name="Goraichik I."/>
            <person name="Dimitrov K.M."/>
            <person name="Suarez D.L."/>
            <person name="Swayne D.E."/>
        </authorList>
    </citation>
    <scope>NUCLEOTIDE SEQUENCE [LARGE SCALE GENOMIC DNA]</scope>
    <source>
        <strain evidence="2 3">DSM 43828</strain>
    </source>
</reference>
<evidence type="ECO:0000313" key="3">
    <source>
        <dbReference type="Proteomes" id="UP000192674"/>
    </source>
</evidence>
<dbReference type="Gene3D" id="2.60.20.10">
    <property type="entry name" value="Crystallins"/>
    <property type="match status" value="1"/>
</dbReference>
<sequence length="173" mass="18532">MSVPRVSSLFGLVSSVIAVVALASAPAAQAETTSPTTIAALRNVIGEAGEFCLFRDRNLTGPVLDFARAQDDLAYSPFQWPIVGGQVNDQASSARNNTTCAVQVFHAGQHNGRGVTIPPCSPIRTVSLTCDYTINTRQNRCNQSSIKQPCAAQRSWTRTRAHVCCCSNSVKPH</sequence>
<dbReference type="EMBL" id="FWXV01000001">
    <property type="protein sequence ID" value="SMC65634.1"/>
    <property type="molecule type" value="Genomic_DNA"/>
</dbReference>
<dbReference type="AlphaFoldDB" id="A0A1W2AYE0"/>
<feature type="signal peptide" evidence="1">
    <location>
        <begin position="1"/>
        <end position="30"/>
    </location>
</feature>
<dbReference type="OrthoDB" id="2677885at2"/>